<keyword evidence="3" id="KW-0547">Nucleotide-binding</keyword>
<dbReference type="NCBIfam" id="NF002937">
    <property type="entry name" value="PRK03584.1"/>
    <property type="match status" value="1"/>
</dbReference>
<comment type="similarity">
    <text evidence="1">Belongs to the ATP-dependent AMP-binding enzyme family.</text>
</comment>
<evidence type="ECO:0000256" key="3">
    <source>
        <dbReference type="ARBA" id="ARBA00022741"/>
    </source>
</evidence>
<feature type="domain" description="AMP-dependent synthetase/ligase" evidence="6">
    <location>
        <begin position="99"/>
        <end position="463"/>
    </location>
</feature>
<evidence type="ECO:0000256" key="5">
    <source>
        <dbReference type="SAM" id="MobiDB-lite"/>
    </source>
</evidence>
<dbReference type="AlphaFoldDB" id="A0A6J6W2E3"/>
<gene>
    <name evidence="7" type="ORF">UFOPK2894_01036</name>
</gene>
<dbReference type="EMBL" id="CAEZZQ010000063">
    <property type="protein sequence ID" value="CAB4778550.1"/>
    <property type="molecule type" value="Genomic_DNA"/>
</dbReference>
<organism evidence="7">
    <name type="scientific">freshwater metagenome</name>
    <dbReference type="NCBI Taxonomy" id="449393"/>
    <lineage>
        <taxon>unclassified sequences</taxon>
        <taxon>metagenomes</taxon>
        <taxon>ecological metagenomes</taxon>
    </lineage>
</organism>
<evidence type="ECO:0000256" key="1">
    <source>
        <dbReference type="ARBA" id="ARBA00006432"/>
    </source>
</evidence>
<protein>
    <submittedName>
        <fullName evidence="7">Unannotated protein</fullName>
    </submittedName>
</protein>
<dbReference type="PANTHER" id="PTHR42921">
    <property type="entry name" value="ACETOACETYL-COA SYNTHETASE"/>
    <property type="match status" value="1"/>
</dbReference>
<dbReference type="GO" id="GO:0030729">
    <property type="term" value="F:acetoacetate-CoA ligase activity"/>
    <property type="evidence" value="ECO:0007669"/>
    <property type="project" value="InterPro"/>
</dbReference>
<keyword evidence="4" id="KW-0067">ATP-binding</keyword>
<dbReference type="Gene3D" id="3.30.300.30">
    <property type="match status" value="1"/>
</dbReference>
<dbReference type="InterPro" id="IPR000873">
    <property type="entry name" value="AMP-dep_synth/lig_dom"/>
</dbReference>
<dbReference type="InterPro" id="IPR042099">
    <property type="entry name" value="ANL_N_sf"/>
</dbReference>
<dbReference type="Gene3D" id="3.40.50.12780">
    <property type="entry name" value="N-terminal domain of ligase-like"/>
    <property type="match status" value="1"/>
</dbReference>
<keyword evidence="2" id="KW-0436">Ligase</keyword>
<accession>A0A6J6W2E3</accession>
<dbReference type="InterPro" id="IPR005914">
    <property type="entry name" value="Acac_CoA_synth"/>
</dbReference>
<dbReference type="Pfam" id="PF00501">
    <property type="entry name" value="AMP-binding"/>
    <property type="match status" value="1"/>
</dbReference>
<proteinExistence type="inferred from homology"/>
<feature type="compositionally biased region" description="Basic and acidic residues" evidence="5">
    <location>
        <begin position="13"/>
        <end position="30"/>
    </location>
</feature>
<dbReference type="NCBIfam" id="TIGR01217">
    <property type="entry name" value="ac_ac_CoA_syn"/>
    <property type="match status" value="1"/>
</dbReference>
<feature type="region of interest" description="Disordered" evidence="5">
    <location>
        <begin position="1"/>
        <end position="36"/>
    </location>
</feature>
<evidence type="ECO:0000256" key="2">
    <source>
        <dbReference type="ARBA" id="ARBA00022598"/>
    </source>
</evidence>
<evidence type="ECO:0000256" key="4">
    <source>
        <dbReference type="ARBA" id="ARBA00022840"/>
    </source>
</evidence>
<name>A0A6J6W2E3_9ZZZZ</name>
<dbReference type="PANTHER" id="PTHR42921:SF1">
    <property type="entry name" value="ACETOACETYL-COA SYNTHETASE"/>
    <property type="match status" value="1"/>
</dbReference>
<dbReference type="SUPFAM" id="SSF56801">
    <property type="entry name" value="Acetyl-CoA synthetase-like"/>
    <property type="match status" value="1"/>
</dbReference>
<dbReference type="InterPro" id="IPR045851">
    <property type="entry name" value="AMP-bd_C_sf"/>
</dbReference>
<dbReference type="PROSITE" id="PS00455">
    <property type="entry name" value="AMP_BINDING"/>
    <property type="match status" value="1"/>
</dbReference>
<dbReference type="GO" id="GO:0005524">
    <property type="term" value="F:ATP binding"/>
    <property type="evidence" value="ECO:0007669"/>
    <property type="project" value="UniProtKB-KW"/>
</dbReference>
<evidence type="ECO:0000259" key="6">
    <source>
        <dbReference type="Pfam" id="PF00501"/>
    </source>
</evidence>
<sequence>MSVSDGRALWSPPKEDLRGRPFQDLKKRIPSETPSETYGEVHQWSVSAPGEFWTAVWDEQGIIGKQGAVAFDAGSDFISSQFFPLGSLNVTENLFRNGRANAVAIVAIDEDGTRREVTWQELARQVAAVASALKSVGVEKGDRIVAWVPNTLEPIIFALAGLSIGAVISTSSPDFAPGAVIDRFGQIEPKVLLVAGHYLYGGKRFECGDRVTEIVAGLPTLTTILTLGPTSEIAQNFAEWSAPHQGKTQTFERFPFDHPGFVLFSSGTTGKPKCITHSAAGVMLKVGEEQHFQFGLTNLDRVFYFSTCGWMMWNWLLMALGTGATIVVFDGSPTYPHAGRLFEIAAEERLTFLGLSAKLLDVARKESTNPSQEYDLSHLDYIASTGSVLSPEGFDFVYERVKSDVRLVSMTGGTDICGCFVAAVPGASIYRGELQGPCLGMATDVFGADGIPAGVDEKGELVCTVPFPSKPLGFWGDSDNAKYRASYFEGFPGVWTHGDFAAKTVHGGFILFGRSDATLNSRGVRIGTAEIYRVVESFDDILESMAVSQDWEDDTRVVLFVVLKDGSVLTDDLIGEIKLRLRTQASPRHVPDLFLSAPELPRTKSNKLVELAVTDIVNGRVVRNVDALANPDSLEWFRTLLWK</sequence>
<evidence type="ECO:0000313" key="7">
    <source>
        <dbReference type="EMBL" id="CAB4778550.1"/>
    </source>
</evidence>
<reference evidence="7" key="1">
    <citation type="submission" date="2020-05" db="EMBL/GenBank/DDBJ databases">
        <authorList>
            <person name="Chiriac C."/>
            <person name="Salcher M."/>
            <person name="Ghai R."/>
            <person name="Kavagutti S V."/>
        </authorList>
    </citation>
    <scope>NUCLEOTIDE SEQUENCE</scope>
</reference>
<dbReference type="InterPro" id="IPR020845">
    <property type="entry name" value="AMP-binding_CS"/>
</dbReference>
<dbReference type="GO" id="GO:0006629">
    <property type="term" value="P:lipid metabolic process"/>
    <property type="evidence" value="ECO:0007669"/>
    <property type="project" value="InterPro"/>
</dbReference>